<keyword evidence="1" id="KW-0732">Signal</keyword>
<dbReference type="Proteomes" id="UP000661507">
    <property type="component" value="Unassembled WGS sequence"/>
</dbReference>
<protein>
    <submittedName>
        <fullName evidence="2">Uncharacterized protein</fullName>
    </submittedName>
</protein>
<evidence type="ECO:0000256" key="1">
    <source>
        <dbReference type="SAM" id="SignalP"/>
    </source>
</evidence>
<keyword evidence="3" id="KW-1185">Reference proteome</keyword>
<feature type="chain" id="PRO_5037816760" evidence="1">
    <location>
        <begin position="34"/>
        <end position="501"/>
    </location>
</feature>
<feature type="signal peptide" evidence="1">
    <location>
        <begin position="1"/>
        <end position="33"/>
    </location>
</feature>
<comment type="caution">
    <text evidence="2">The sequence shown here is derived from an EMBL/GenBank/DDBJ whole genome shotgun (WGS) entry which is preliminary data.</text>
</comment>
<evidence type="ECO:0000313" key="2">
    <source>
        <dbReference type="EMBL" id="GGJ16688.1"/>
    </source>
</evidence>
<reference evidence="2" key="1">
    <citation type="journal article" date="2014" name="Int. J. Syst. Evol. Microbiol.">
        <title>Complete genome sequence of Corynebacterium casei LMG S-19264T (=DSM 44701T), isolated from a smear-ripened cheese.</title>
        <authorList>
            <consortium name="US DOE Joint Genome Institute (JGI-PGF)"/>
            <person name="Walter F."/>
            <person name="Albersmeier A."/>
            <person name="Kalinowski J."/>
            <person name="Ruckert C."/>
        </authorList>
    </citation>
    <scope>NUCLEOTIDE SEQUENCE</scope>
    <source>
        <strain evidence="2">CGMCC 1.3617</strain>
    </source>
</reference>
<evidence type="ECO:0000313" key="3">
    <source>
        <dbReference type="Proteomes" id="UP000661507"/>
    </source>
</evidence>
<proteinExistence type="predicted"/>
<sequence length="501" mass="51800">MLRPNTRQATRPAAMLAAALLGFAILHPLPAMAQQPAAPPAMELADALSQPAMAVDTALAIELAPGQSAFIRLPDGAGDLVAETRNLTGDADTVMALLDSQGRVLDEDDDGGEENLSSRIEIGAEQRGPLFLRLGLLEGGGGRFDLTLAQAPAADPKAPARTLAEAAGRAPLVVGEPQHVTLRGRQEAYFRMPANAPDLLAVTRGLAAGTDTVLTLMDANGRELGNDDDGGDEELASRLEVPGAQRRPLFLRAGTMGGGSFELVLQPDTAPPGPSFPRSLREAMAAPALAVGQSVSLRLRRGQTAVFGLPEGDIAVFTRNLRRGADTVLTLLDAQGQEVSEDDDGGGGLASRIEIAAGDPRPAFVRARVIGDGAGEFDIMVEADTAGPPTFPTSLQAAQAAPMLQPGAAVPIRLRRGQSAYFMLPPGAHVAATRELRDGTDTILELLDANGQMLAEDDDGGDGLASRLAIDGTNKGGAFLRAGVLGDGAGAFELILLPSGR</sequence>
<name>A0A917KKU0_9PROT</name>
<reference evidence="2" key="2">
    <citation type="submission" date="2020-09" db="EMBL/GenBank/DDBJ databases">
        <authorList>
            <person name="Sun Q."/>
            <person name="Zhou Y."/>
        </authorList>
    </citation>
    <scope>NUCLEOTIDE SEQUENCE</scope>
    <source>
        <strain evidence="2">CGMCC 1.3617</strain>
    </source>
</reference>
<dbReference type="EMBL" id="BMKW01000005">
    <property type="protein sequence ID" value="GGJ16688.1"/>
    <property type="molecule type" value="Genomic_DNA"/>
</dbReference>
<gene>
    <name evidence="2" type="ORF">GCM10011320_25100</name>
</gene>
<accession>A0A917KKU0</accession>
<organism evidence="2 3">
    <name type="scientific">Neoroseomonas lacus</name>
    <dbReference type="NCBI Taxonomy" id="287609"/>
    <lineage>
        <taxon>Bacteria</taxon>
        <taxon>Pseudomonadati</taxon>
        <taxon>Pseudomonadota</taxon>
        <taxon>Alphaproteobacteria</taxon>
        <taxon>Acetobacterales</taxon>
        <taxon>Acetobacteraceae</taxon>
        <taxon>Neoroseomonas</taxon>
    </lineage>
</organism>
<dbReference type="AlphaFoldDB" id="A0A917KKU0"/>